<dbReference type="Proteomes" id="UP000094172">
    <property type="component" value="Unassembled WGS sequence"/>
</dbReference>
<sequence length="181" mass="19625">MFKKILLVLLVLIGAFAIYVALQPDEYRVERSVTVAAPAGAVFGNVDNLRNWEAWSPWAKLDPDAKVAFEGPEAGKGAAMTWDGDDNVGAGKMTIVESEPDKAVNIQVTFTRPFEGGTNSDFSFTPKANQTGSDQTEVTWAMHGTHNFMEKAFCVVFNGLGMMGNDIDKGLSQLKSVSEQS</sequence>
<dbReference type="Gene3D" id="3.30.530.20">
    <property type="match status" value="1"/>
</dbReference>
<evidence type="ECO:0000313" key="2">
    <source>
        <dbReference type="Proteomes" id="UP000094172"/>
    </source>
</evidence>
<gene>
    <name evidence="1" type="ORF">AUC70_09590</name>
</gene>
<accession>A0A1E3VK11</accession>
<organism evidence="1 2">
    <name type="scientific">Methyloceanibacter stevinii</name>
    <dbReference type="NCBI Taxonomy" id="1774970"/>
    <lineage>
        <taxon>Bacteria</taxon>
        <taxon>Pseudomonadati</taxon>
        <taxon>Pseudomonadota</taxon>
        <taxon>Alphaproteobacteria</taxon>
        <taxon>Hyphomicrobiales</taxon>
        <taxon>Hyphomicrobiaceae</taxon>
        <taxon>Methyloceanibacter</taxon>
    </lineage>
</organism>
<dbReference type="RefSeq" id="WP_069445223.1">
    <property type="nucleotide sequence ID" value="NZ_LPWE01000013.1"/>
</dbReference>
<reference evidence="1 2" key="1">
    <citation type="journal article" date="2016" name="Environ. Microbiol.">
        <title>New Methyloceanibacter diversity from North Sea sediments includes methanotroph containing solely the soluble methane monooxygenase.</title>
        <authorList>
            <person name="Vekeman B."/>
            <person name="Kerckhof F.M."/>
            <person name="Cremers G."/>
            <person name="de Vos P."/>
            <person name="Vandamme P."/>
            <person name="Boon N."/>
            <person name="Op den Camp H.J."/>
            <person name="Heylen K."/>
        </authorList>
    </citation>
    <scope>NUCLEOTIDE SEQUENCE [LARGE SCALE GENOMIC DNA]</scope>
    <source>
        <strain evidence="1 2">R-67176</strain>
    </source>
</reference>
<dbReference type="InterPro" id="IPR023393">
    <property type="entry name" value="START-like_dom_sf"/>
</dbReference>
<dbReference type="AlphaFoldDB" id="A0A1E3VK11"/>
<proteinExistence type="predicted"/>
<dbReference type="EMBL" id="LPWE01000013">
    <property type="protein sequence ID" value="ODR93867.1"/>
    <property type="molecule type" value="Genomic_DNA"/>
</dbReference>
<dbReference type="CDD" id="cd07818">
    <property type="entry name" value="SRPBCC_1"/>
    <property type="match status" value="1"/>
</dbReference>
<protein>
    <recommendedName>
        <fullName evidence="3">Polyketide cyclase</fullName>
    </recommendedName>
</protein>
<comment type="caution">
    <text evidence="1">The sequence shown here is derived from an EMBL/GenBank/DDBJ whole genome shotgun (WGS) entry which is preliminary data.</text>
</comment>
<name>A0A1E3VK11_9HYPH</name>
<dbReference type="STRING" id="1774970.AUC70_09590"/>
<keyword evidence="2" id="KW-1185">Reference proteome</keyword>
<dbReference type="SUPFAM" id="SSF55961">
    <property type="entry name" value="Bet v1-like"/>
    <property type="match status" value="1"/>
</dbReference>
<dbReference type="Pfam" id="PF10604">
    <property type="entry name" value="Polyketide_cyc2"/>
    <property type="match status" value="1"/>
</dbReference>
<evidence type="ECO:0008006" key="3">
    <source>
        <dbReference type="Google" id="ProtNLM"/>
    </source>
</evidence>
<evidence type="ECO:0000313" key="1">
    <source>
        <dbReference type="EMBL" id="ODR93867.1"/>
    </source>
</evidence>
<dbReference type="InterPro" id="IPR019587">
    <property type="entry name" value="Polyketide_cyclase/dehydratase"/>
</dbReference>